<organism evidence="3 4">
    <name type="scientific">Labilithrix luteola</name>
    <dbReference type="NCBI Taxonomy" id="1391654"/>
    <lineage>
        <taxon>Bacteria</taxon>
        <taxon>Pseudomonadati</taxon>
        <taxon>Myxococcota</taxon>
        <taxon>Polyangia</taxon>
        <taxon>Polyangiales</taxon>
        <taxon>Labilitrichaceae</taxon>
        <taxon>Labilithrix</taxon>
    </lineage>
</organism>
<name>A0A0K1PW25_9BACT</name>
<dbReference type="KEGG" id="llu:AKJ09_04008"/>
<evidence type="ECO:0000256" key="1">
    <source>
        <dbReference type="SAM" id="MobiDB-lite"/>
    </source>
</evidence>
<feature type="compositionally biased region" description="Low complexity" evidence="1">
    <location>
        <begin position="40"/>
        <end position="53"/>
    </location>
</feature>
<sequence>MRARYTTMTVLAAGALVCALASCATTDETAPNDPPKSILDASAPDSADAVASDADAETPVSCDDVAWCPVATNVSAVYALTAVWGSSKNDVWASGSGGSVIHWDGAAWMPTPLPTLTGVPVKNTFRALWGSGPNDVWVASATDLIFHSEGFKNGTAGWKATPAVVAASSVPIYAAWGSGAGDVRFGSRSYYFSSPEAAFLANQIVKQPAGAEAEWSASEGTAIVYGLWGSSADDLWLIGDNRAERAWQPGLTMHGTRQEKGLFWTEVDSRASVVLRGIWGSSKSDVWTVGDQGTIRRFGPNATEWAIIESPTRETLHAVWGSSATDVWAVGESGTILHWDGTTWSASTAAFSNDSKKPNLYGVWGSGPSDVWIVGEGIALHYTGNVGGSK</sequence>
<evidence type="ECO:0000256" key="2">
    <source>
        <dbReference type="SAM" id="SignalP"/>
    </source>
</evidence>
<feature type="signal peptide" evidence="2">
    <location>
        <begin position="1"/>
        <end position="24"/>
    </location>
</feature>
<dbReference type="EMBL" id="CP012333">
    <property type="protein sequence ID" value="AKU97344.1"/>
    <property type="molecule type" value="Genomic_DNA"/>
</dbReference>
<feature type="chain" id="PRO_5005466171" evidence="2">
    <location>
        <begin position="25"/>
        <end position="390"/>
    </location>
</feature>
<protein>
    <submittedName>
        <fullName evidence="3">Type IV fimbrial biogenesis protein PilY1</fullName>
    </submittedName>
</protein>
<keyword evidence="4" id="KW-1185">Reference proteome</keyword>
<reference evidence="3 4" key="1">
    <citation type="submission" date="2015-08" db="EMBL/GenBank/DDBJ databases">
        <authorList>
            <person name="Babu N.S."/>
            <person name="Beckwith C.J."/>
            <person name="Beseler K.G."/>
            <person name="Brison A."/>
            <person name="Carone J.V."/>
            <person name="Caskin T.P."/>
            <person name="Diamond M."/>
            <person name="Durham M.E."/>
            <person name="Foxe J.M."/>
            <person name="Go M."/>
            <person name="Henderson B.A."/>
            <person name="Jones I.B."/>
            <person name="McGettigan J.A."/>
            <person name="Micheletti S.J."/>
            <person name="Nasrallah M.E."/>
            <person name="Ortiz D."/>
            <person name="Piller C.R."/>
            <person name="Privatt S.R."/>
            <person name="Schneider S.L."/>
            <person name="Sharp S."/>
            <person name="Smith T.C."/>
            <person name="Stanton J.D."/>
            <person name="Ullery H.E."/>
            <person name="Wilson R.J."/>
            <person name="Serrano M.G."/>
            <person name="Buck G."/>
            <person name="Lee V."/>
            <person name="Wang Y."/>
            <person name="Carvalho R."/>
            <person name="Voegtly L."/>
            <person name="Shi R."/>
            <person name="Duckworth R."/>
            <person name="Johnson A."/>
            <person name="Loviza R."/>
            <person name="Walstead R."/>
            <person name="Shah Z."/>
            <person name="Kiflezghi M."/>
            <person name="Wade K."/>
            <person name="Ball S.L."/>
            <person name="Bradley K.W."/>
            <person name="Asai D.J."/>
            <person name="Bowman C.A."/>
            <person name="Russell D.A."/>
            <person name="Pope W.H."/>
            <person name="Jacobs-Sera D."/>
            <person name="Hendrix R.W."/>
            <person name="Hatfull G.F."/>
        </authorList>
    </citation>
    <scope>NUCLEOTIDE SEQUENCE [LARGE SCALE GENOMIC DNA]</scope>
    <source>
        <strain evidence="3 4">DSM 27648</strain>
    </source>
</reference>
<dbReference type="Proteomes" id="UP000064967">
    <property type="component" value="Chromosome"/>
</dbReference>
<dbReference type="PROSITE" id="PS51257">
    <property type="entry name" value="PROKAR_LIPOPROTEIN"/>
    <property type="match status" value="1"/>
</dbReference>
<gene>
    <name evidence="3" type="ORF">AKJ09_04008</name>
</gene>
<dbReference type="STRING" id="1391654.AKJ09_04008"/>
<proteinExistence type="predicted"/>
<evidence type="ECO:0000313" key="4">
    <source>
        <dbReference type="Proteomes" id="UP000064967"/>
    </source>
</evidence>
<accession>A0A0K1PW25</accession>
<dbReference type="AlphaFoldDB" id="A0A0K1PW25"/>
<evidence type="ECO:0000313" key="3">
    <source>
        <dbReference type="EMBL" id="AKU97344.1"/>
    </source>
</evidence>
<feature type="region of interest" description="Disordered" evidence="1">
    <location>
        <begin position="27"/>
        <end position="54"/>
    </location>
</feature>
<dbReference type="OrthoDB" id="8093255at2"/>
<keyword evidence="2" id="KW-0732">Signal</keyword>